<dbReference type="OrthoDB" id="271595at2759"/>
<dbReference type="InterPro" id="IPR027450">
    <property type="entry name" value="AlkB-like"/>
</dbReference>
<dbReference type="PROSITE" id="PS51471">
    <property type="entry name" value="FE2OG_OXY"/>
    <property type="match status" value="1"/>
</dbReference>
<comment type="caution">
    <text evidence="2">The sequence shown here is derived from an EMBL/GenBank/DDBJ whole genome shotgun (WGS) entry which is preliminary data.</text>
</comment>
<gene>
    <name evidence="2" type="ORF">LSCM1_04047</name>
</gene>
<dbReference type="InterPro" id="IPR005123">
    <property type="entry name" value="Oxoglu/Fe-dep_dioxygenase_dom"/>
</dbReference>
<evidence type="ECO:0000313" key="2">
    <source>
        <dbReference type="EMBL" id="KAG5476345.1"/>
    </source>
</evidence>
<dbReference type="Pfam" id="PF13532">
    <property type="entry name" value="2OG-FeII_Oxy_2"/>
    <property type="match status" value="1"/>
</dbReference>
<proteinExistence type="predicted"/>
<dbReference type="GO" id="GO:0016491">
    <property type="term" value="F:oxidoreductase activity"/>
    <property type="evidence" value="ECO:0007669"/>
    <property type="project" value="TreeGrafter"/>
</dbReference>
<accession>A0A836KMU3</accession>
<organism evidence="2 3">
    <name type="scientific">Leishmania martiniquensis</name>
    <dbReference type="NCBI Taxonomy" id="1580590"/>
    <lineage>
        <taxon>Eukaryota</taxon>
        <taxon>Discoba</taxon>
        <taxon>Euglenozoa</taxon>
        <taxon>Kinetoplastea</taxon>
        <taxon>Metakinetoplastina</taxon>
        <taxon>Trypanosomatida</taxon>
        <taxon>Trypanosomatidae</taxon>
        <taxon>Leishmaniinae</taxon>
        <taxon>Leishmania</taxon>
    </lineage>
</organism>
<dbReference type="PANTHER" id="PTHR12463">
    <property type="entry name" value="OXYGENASE-RELATED"/>
    <property type="match status" value="1"/>
</dbReference>
<dbReference type="InterPro" id="IPR032857">
    <property type="entry name" value="ALKBH4"/>
</dbReference>
<dbReference type="GO" id="GO:0070988">
    <property type="term" value="P:demethylation"/>
    <property type="evidence" value="ECO:0007669"/>
    <property type="project" value="InterPro"/>
</dbReference>
<dbReference type="InterPro" id="IPR037151">
    <property type="entry name" value="AlkB-like_sf"/>
</dbReference>
<sequence length="673" mass="72173">MHICAHPDEHTGRKAFLRSVSAYRLSACFPSLRGDHRFVACLGVPRARGAAAAAVKRGCTCSVCCDHHTCLTWAHGLPLPALISTPLPLTTPLTPPVSLTASQVFSSTSMSAVHRTHFDLLPTLRLPRRQLVKVRLSCKKWLLRFLRSAASATGTEARDGSDFDALAASLLLPHAQATGFVVLNGGVLAGCTPYDLRQTLEAHGLLNFAAAAGPQEGSRAPCTPPAATPTPPPSRCVLHYGSALPFVVCSVPLQLRRDGVAEGDDEGASASSSSIFTDRMALVELTGAAASAAVASSSPSEAAAHDSVPNAGPLMDPSTASSPAVVCAEAHHASVEVVVLRVPLKASLWKGGSTSMSSSSESKGCGFLFMVPSDFAATLSRVSHLLQRPVIGIEPLLSSPLPVSSATAKMRRGASLHSVSTPSNASLSHEASPLERICMSRAVADVPGLFLVEDFVTVEEEKSIWQELYLRREKLTLEFFSRRRVAHFNRRFLYGVNALMAEGEMVNARPSFYAWMRARLQNDADAGGVRIHGEYPFRPGDYECDQLTVNYYDISEVGVCGIAAHVDAHSAFDDAVLIVSLGSYTVMEFARWDAPSEVAAPVGVCLAPRSLAVMTGESRYGWTHCIAERRTETLSELLPTFSRGDRLSLTWRRGRTQRHSKAECPYPALCDGD</sequence>
<dbReference type="SUPFAM" id="SSF51197">
    <property type="entry name" value="Clavaminate synthase-like"/>
    <property type="match status" value="1"/>
</dbReference>
<dbReference type="GeneID" id="92514084"/>
<keyword evidence="3" id="KW-1185">Reference proteome</keyword>
<dbReference type="Proteomes" id="UP000673552">
    <property type="component" value="Chromosome 26"/>
</dbReference>
<evidence type="ECO:0000313" key="3">
    <source>
        <dbReference type="Proteomes" id="UP000673552"/>
    </source>
</evidence>
<reference evidence="2 3" key="1">
    <citation type="submission" date="2021-03" db="EMBL/GenBank/DDBJ databases">
        <title>Leishmania (Mundinia) martiniquensis Genome sequencing and assembly.</title>
        <authorList>
            <person name="Almutairi H."/>
            <person name="Gatherer D."/>
        </authorList>
    </citation>
    <scope>NUCLEOTIDE SEQUENCE [LARGE SCALE GENOMIC DNA]</scope>
    <source>
        <strain evidence="2">LSCM1</strain>
    </source>
</reference>
<dbReference type="RefSeq" id="XP_067177803.1">
    <property type="nucleotide sequence ID" value="XM_067321572.1"/>
</dbReference>
<dbReference type="EMBL" id="JAFEUZ010000026">
    <property type="protein sequence ID" value="KAG5476345.1"/>
    <property type="molecule type" value="Genomic_DNA"/>
</dbReference>
<dbReference type="GO" id="GO:0032451">
    <property type="term" value="F:demethylase activity"/>
    <property type="evidence" value="ECO:0007669"/>
    <property type="project" value="TreeGrafter"/>
</dbReference>
<name>A0A836KMU3_9TRYP</name>
<evidence type="ECO:0000259" key="1">
    <source>
        <dbReference type="PROSITE" id="PS51471"/>
    </source>
</evidence>
<dbReference type="AlphaFoldDB" id="A0A836KMU3"/>
<dbReference type="Gene3D" id="2.60.120.590">
    <property type="entry name" value="Alpha-ketoglutarate-dependent dioxygenase AlkB-like"/>
    <property type="match status" value="1"/>
</dbReference>
<feature type="domain" description="Fe2OG dioxygenase" evidence="1">
    <location>
        <begin position="543"/>
        <end position="655"/>
    </location>
</feature>
<dbReference type="PANTHER" id="PTHR12463:SF1">
    <property type="entry name" value="2-OXOGLUTARATE AND FE-DEPENDENT OXYGENASE FAMILY PROTEIN"/>
    <property type="match status" value="1"/>
</dbReference>
<protein>
    <recommendedName>
        <fullName evidence="1">Fe2OG dioxygenase domain-containing protein</fullName>
    </recommendedName>
</protein>
<dbReference type="KEGG" id="lmat:92514084"/>